<comment type="subcellular location">
    <subcellularLocation>
        <location evidence="3">Host cell membrane</location>
        <topology evidence="3">Peripheral membrane protein</topology>
        <orientation evidence="3">Cytoplasmic side</orientation>
    </subcellularLocation>
    <subcellularLocation>
        <location evidence="2">Host cytoplasm</location>
    </subcellularLocation>
    <subcellularLocation>
        <location evidence="1">Host nucleus</location>
    </subcellularLocation>
</comment>
<keyword evidence="6" id="KW-0813">Transport</keyword>
<evidence type="ECO:0000256" key="17">
    <source>
        <dbReference type="ARBA" id="ARBA00029578"/>
    </source>
</evidence>
<feature type="region of interest" description="Disordered" evidence="19">
    <location>
        <begin position="1"/>
        <end position="26"/>
    </location>
</feature>
<keyword evidence="7" id="KW-1032">Host cell membrane</keyword>
<evidence type="ECO:0000256" key="2">
    <source>
        <dbReference type="ARBA" id="ARBA00004192"/>
    </source>
</evidence>
<name>A0A9E8MIB8_9GEMI</name>
<evidence type="ECO:0000256" key="14">
    <source>
        <dbReference type="ARBA" id="ARBA00023200"/>
    </source>
</evidence>
<evidence type="ECO:0000256" key="15">
    <source>
        <dbReference type="ARBA" id="ARBA00025176"/>
    </source>
</evidence>
<gene>
    <name evidence="20" type="primary">BV1</name>
</gene>
<proteinExistence type="inferred from homology"/>
<dbReference type="Proteomes" id="UP001184259">
    <property type="component" value="Genome"/>
</dbReference>
<keyword evidence="14" id="KW-1035">Host cytoplasm</keyword>
<dbReference type="InterPro" id="IPR000263">
    <property type="entry name" value="GV_A/BR1_coat"/>
</dbReference>
<dbReference type="Pfam" id="PF00844">
    <property type="entry name" value="Gemini_coat"/>
    <property type="match status" value="1"/>
</dbReference>
<evidence type="ECO:0000256" key="13">
    <source>
        <dbReference type="ARBA" id="ARBA00023136"/>
    </source>
</evidence>
<dbReference type="PRINTS" id="PR00225">
    <property type="entry name" value="GEMCOATBR1"/>
</dbReference>
<comment type="similarity">
    <text evidence="4">Belongs to the begomovirus nuclear shuttle protein family.</text>
</comment>
<accession>A0A9E8MIB8</accession>
<evidence type="ECO:0000256" key="3">
    <source>
        <dbReference type="ARBA" id="ARBA00004501"/>
    </source>
</evidence>
<evidence type="ECO:0000256" key="12">
    <source>
        <dbReference type="ARBA" id="ARBA00023125"/>
    </source>
</evidence>
<dbReference type="InterPro" id="IPR001530">
    <property type="entry name" value="Gemini_BR1"/>
</dbReference>
<evidence type="ECO:0000256" key="6">
    <source>
        <dbReference type="ARBA" id="ARBA00022448"/>
    </source>
</evidence>
<evidence type="ECO:0000256" key="18">
    <source>
        <dbReference type="ARBA" id="ARBA00029763"/>
    </source>
</evidence>
<keyword evidence="12" id="KW-0238">DNA-binding</keyword>
<evidence type="ECO:0000256" key="8">
    <source>
        <dbReference type="ARBA" id="ARBA00022562"/>
    </source>
</evidence>
<evidence type="ECO:0000256" key="1">
    <source>
        <dbReference type="ARBA" id="ARBA00004147"/>
    </source>
</evidence>
<evidence type="ECO:0000256" key="16">
    <source>
        <dbReference type="ARBA" id="ARBA00026026"/>
    </source>
</evidence>
<protein>
    <recommendedName>
        <fullName evidence="5">Nuclear shuttle protein</fullName>
    </recommendedName>
    <alternativeName>
        <fullName evidence="17">Protein BR1</fullName>
    </alternativeName>
    <alternativeName>
        <fullName evidence="18">Protein BV1</fullName>
    </alternativeName>
</protein>
<keyword evidence="10" id="KW-1043">Host membrane</keyword>
<keyword evidence="13" id="KW-0472">Membrane</keyword>
<reference evidence="20" key="1">
    <citation type="submission" date="2022-01" db="EMBL/GenBank/DDBJ databases">
        <title>Complete nucleotide sequence of DNA B (clone X-1) of a new begomovirus causing yellow mosaic disease in Cajanus scarabaeoides.</title>
        <authorList>
            <person name="Dokka N."/>
            <person name="Sahu B."/>
            <person name="Dewangan B.P."/>
            <person name="Marathe A."/>
            <person name="Sivalingam P.N."/>
            <person name="Kaushal P."/>
        </authorList>
    </citation>
    <scope>NUCLEOTIDE SEQUENCE</scope>
    <source>
        <strain evidence="20">Baronda Raipur</strain>
    </source>
</reference>
<dbReference type="GO" id="GO:0046740">
    <property type="term" value="P:transport of virus in host, cell to cell"/>
    <property type="evidence" value="ECO:0007669"/>
    <property type="project" value="UniProtKB-KW"/>
</dbReference>
<dbReference type="GO" id="GO:0020002">
    <property type="term" value="C:host cell plasma membrane"/>
    <property type="evidence" value="ECO:0007669"/>
    <property type="project" value="UniProtKB-SubCell"/>
</dbReference>
<dbReference type="GO" id="GO:0003697">
    <property type="term" value="F:single-stranded DNA binding"/>
    <property type="evidence" value="ECO:0007669"/>
    <property type="project" value="InterPro"/>
</dbReference>
<evidence type="ECO:0000256" key="19">
    <source>
        <dbReference type="SAM" id="MobiDB-lite"/>
    </source>
</evidence>
<keyword evidence="21" id="KW-1185">Reference proteome</keyword>
<evidence type="ECO:0000313" key="20">
    <source>
        <dbReference type="EMBL" id="WAB58492.1"/>
    </source>
</evidence>
<evidence type="ECO:0000256" key="7">
    <source>
        <dbReference type="ARBA" id="ARBA00022511"/>
    </source>
</evidence>
<comment type="function">
    <text evidence="15">Binds to the genomic viral ssDNA, shuttles it into and out of the cell nucleus. Begomoviruses use 2 proteins to transport their DNA from cell to cell. The nuclear shuttle protein (NSP) shuttles it between nucleus and cytoplasm and the movement protein (MP) probably transports the DNA-NSP complex to the cell periphery and facilitates movement across the cell wall.</text>
</comment>
<keyword evidence="11" id="KW-0916">Viral movement protein</keyword>
<keyword evidence="9" id="KW-0945">Host-virus interaction</keyword>
<dbReference type="EMBL" id="OM397102">
    <property type="protein sequence ID" value="WAB58492.1"/>
    <property type="molecule type" value="Genomic_DNA"/>
</dbReference>
<dbReference type="GO" id="GO:0005198">
    <property type="term" value="F:structural molecule activity"/>
    <property type="evidence" value="ECO:0007669"/>
    <property type="project" value="InterPro"/>
</dbReference>
<evidence type="ECO:0000313" key="21">
    <source>
        <dbReference type="Proteomes" id="UP001184259"/>
    </source>
</evidence>
<comment type="subunit">
    <text evidence="16">Binds to single-stranded and double-stranded viral DNA. Interacts with the host nuclear shuttle interacting (NSI) protein. This interaction may allow NSP to recruit NSI monomers to the viral genome and thus regulate nuclear export of viral genome by NSP.</text>
</comment>
<dbReference type="GO" id="GO:0043657">
    <property type="term" value="C:host cell"/>
    <property type="evidence" value="ECO:0007669"/>
    <property type="project" value="InterPro"/>
</dbReference>
<dbReference type="GO" id="GO:0019028">
    <property type="term" value="C:viral capsid"/>
    <property type="evidence" value="ECO:0007669"/>
    <property type="project" value="InterPro"/>
</dbReference>
<evidence type="ECO:0000256" key="5">
    <source>
        <dbReference type="ARBA" id="ARBA00014908"/>
    </source>
</evidence>
<keyword evidence="8" id="KW-1048">Host nucleus</keyword>
<evidence type="ECO:0000256" key="11">
    <source>
        <dbReference type="ARBA" id="ARBA00023031"/>
    </source>
</evidence>
<dbReference type="GO" id="GO:0051027">
    <property type="term" value="P:DNA transport"/>
    <property type="evidence" value="ECO:0007669"/>
    <property type="project" value="InterPro"/>
</dbReference>
<dbReference type="GO" id="GO:0030430">
    <property type="term" value="C:host cell cytoplasm"/>
    <property type="evidence" value="ECO:0007669"/>
    <property type="project" value="UniProtKB-SubCell"/>
</dbReference>
<organism evidence="20 21">
    <name type="scientific">Cajanus scarabaeoides yellow mosaic virus</name>
    <dbReference type="NCBI Taxonomy" id="3000307"/>
    <lineage>
        <taxon>Viruses</taxon>
        <taxon>Monodnaviria</taxon>
        <taxon>Shotokuvirae</taxon>
        <taxon>Cressdnaviricota</taxon>
        <taxon>Repensiviricetes</taxon>
        <taxon>Geplafuvirales</taxon>
        <taxon>Geminiviridae</taxon>
        <taxon>Begomovirus</taxon>
        <taxon>Begomovirus cajani</taxon>
    </lineage>
</organism>
<sequence>MFKRNFRTPSKPRYFNSGKQFSQTPYKSRYRRNPTNVARKLSFDRVERPLRTNVLVERQHGSHMALLTNNDITSFVEFPARGVNGDGRSKEYVKLLHLNVSGVLNVILSGGDQPMTANDKLNGLFVLTLILDRKPFLPDGVNQLPTYAELFGPYSSAYVNLQLLDTHKERFKILGSCKRYVRSGGGASYAPLKLAIKLSNQRYPLWAAFKDFDQMTSGGNYKNIAKNAILVNYAFVAMDNFKVEPFVQFELKYLG</sequence>
<dbReference type="GO" id="GO:0042025">
    <property type="term" value="C:host cell nucleus"/>
    <property type="evidence" value="ECO:0007669"/>
    <property type="project" value="UniProtKB-SubCell"/>
</dbReference>
<evidence type="ECO:0000256" key="4">
    <source>
        <dbReference type="ARBA" id="ARBA00005789"/>
    </source>
</evidence>
<feature type="compositionally biased region" description="Polar residues" evidence="19">
    <location>
        <begin position="17"/>
        <end position="26"/>
    </location>
</feature>
<evidence type="ECO:0000256" key="10">
    <source>
        <dbReference type="ARBA" id="ARBA00022870"/>
    </source>
</evidence>
<evidence type="ECO:0000256" key="9">
    <source>
        <dbReference type="ARBA" id="ARBA00022581"/>
    </source>
</evidence>